<protein>
    <submittedName>
        <fullName evidence="1">Uncharacterized protein</fullName>
    </submittedName>
</protein>
<keyword evidence="2" id="KW-1185">Reference proteome</keyword>
<sequence>MMHAYAGSYFAFEKMLHKLVDDFTKNYFVCVGLDDDYLRIYELGYINDGITPIHVDVETTMYELMQDGIESMVGQMLEVTPLSDMIETVNNMNK</sequence>
<proteinExistence type="predicted"/>
<dbReference type="HOGENOM" id="CLU_2382502_0_0_9"/>
<geneLocation type="plasmid" evidence="1 2">
    <name>pLM1</name>
</geneLocation>
<evidence type="ECO:0000313" key="2">
    <source>
        <dbReference type="Proteomes" id="UP000003645"/>
    </source>
</evidence>
<accession>A0A0D4CP17</accession>
<reference evidence="1 2" key="1">
    <citation type="journal article" date="2012" name="J. Bacteriol.">
        <title>Genome sequence of Lactobacillus mucosae LM1, isolated from piglet feces.</title>
        <authorList>
            <person name="Lee J.H."/>
            <person name="Valeriano V.D."/>
            <person name="Shin Y.R."/>
            <person name="Chae J.P."/>
            <person name="Kim G.B."/>
            <person name="Ham J.S."/>
            <person name="Chun J."/>
            <person name="Kang D.K."/>
        </authorList>
    </citation>
    <scope>NUCLEOTIDE SEQUENCE [LARGE SCALE GENOMIC DNA]</scope>
    <source>
        <strain evidence="1 2">LM1</strain>
        <plasmid evidence="1">pLM1</plasmid>
    </source>
</reference>
<gene>
    <name evidence="1" type="ORF">LBLM1_11365</name>
</gene>
<dbReference type="AlphaFoldDB" id="A0A0D4CP17"/>
<name>A0A0D4CP17_LIMMU</name>
<organism evidence="1 2">
    <name type="scientific">Limosilactobacillus mucosae LM1</name>
    <dbReference type="NCBI Taxonomy" id="1130798"/>
    <lineage>
        <taxon>Bacteria</taxon>
        <taxon>Bacillati</taxon>
        <taxon>Bacillota</taxon>
        <taxon>Bacilli</taxon>
        <taxon>Lactobacillales</taxon>
        <taxon>Lactobacillaceae</taxon>
        <taxon>Limosilactobacillus</taxon>
    </lineage>
</organism>
<dbReference type="Proteomes" id="UP000003645">
    <property type="component" value="Plasmid pLM1"/>
</dbReference>
<keyword evidence="1" id="KW-0614">Plasmid</keyword>
<evidence type="ECO:0000313" key="1">
    <source>
        <dbReference type="EMBL" id="AJT51616.1"/>
    </source>
</evidence>
<dbReference type="EMBL" id="CP011014">
    <property type="protein sequence ID" value="AJT51616.1"/>
    <property type="molecule type" value="Genomic_DNA"/>
</dbReference>
<dbReference type="KEGG" id="lmu:LBLM1_11365"/>